<feature type="region of interest" description="Disordered" evidence="1">
    <location>
        <begin position="449"/>
        <end position="496"/>
    </location>
</feature>
<feature type="compositionally biased region" description="Low complexity" evidence="1">
    <location>
        <begin position="274"/>
        <end position="289"/>
    </location>
</feature>
<reference evidence="2" key="1">
    <citation type="journal article" date="2020" name="Stud. Mycol.">
        <title>101 Dothideomycetes genomes: a test case for predicting lifestyles and emergence of pathogens.</title>
        <authorList>
            <person name="Haridas S."/>
            <person name="Albert R."/>
            <person name="Binder M."/>
            <person name="Bloem J."/>
            <person name="Labutti K."/>
            <person name="Salamov A."/>
            <person name="Andreopoulos B."/>
            <person name="Baker S."/>
            <person name="Barry K."/>
            <person name="Bills G."/>
            <person name="Bluhm B."/>
            <person name="Cannon C."/>
            <person name="Castanera R."/>
            <person name="Culley D."/>
            <person name="Daum C."/>
            <person name="Ezra D."/>
            <person name="Gonzalez J."/>
            <person name="Henrissat B."/>
            <person name="Kuo A."/>
            <person name="Liang C."/>
            <person name="Lipzen A."/>
            <person name="Lutzoni F."/>
            <person name="Magnuson J."/>
            <person name="Mondo S."/>
            <person name="Nolan M."/>
            <person name="Ohm R."/>
            <person name="Pangilinan J."/>
            <person name="Park H.-J."/>
            <person name="Ramirez L."/>
            <person name="Alfaro M."/>
            <person name="Sun H."/>
            <person name="Tritt A."/>
            <person name="Yoshinaga Y."/>
            <person name="Zwiers L.-H."/>
            <person name="Turgeon B."/>
            <person name="Goodwin S."/>
            <person name="Spatafora J."/>
            <person name="Crous P."/>
            <person name="Grigoriev I."/>
        </authorList>
    </citation>
    <scope>NUCLEOTIDE SEQUENCE</scope>
    <source>
        <strain evidence="2">CBS 107.79</strain>
    </source>
</reference>
<feature type="compositionally biased region" description="Basic and acidic residues" evidence="1">
    <location>
        <begin position="50"/>
        <end position="64"/>
    </location>
</feature>
<feature type="compositionally biased region" description="Low complexity" evidence="1">
    <location>
        <begin position="319"/>
        <end position="334"/>
    </location>
</feature>
<sequence>MRPRQFQGCDFKDPSAHDCFPPHSRPARPTYTSLPSQNSLGVLSPPLTPEDPHHSNKTQTEHVESGPYDYYPQSTNDGARRGIMSPLSSSPSPPPTFSFPNLAGTSGAEFTFRISPRPDVPLSFLPQTLPSSESWKRRRATADVDGDNSCLQKKKRRLRLFLITSRLSPQYSHPATNIVDRGSSKIAVWAKQRALGRNVLRKAAILNRVRRQSIYALETAGGLGRVLVEQEKEQEQLELARLTPMYGSHDSVTRPVSKNGGADLPEVVEKSSGEHTSSGGSSPASSTGSPSPPLYARDVDEMDEYRSPNEAYANSCAYPKSPRPSQLPLSPSPLGLSNYDALDLEDDLPDPYAHLEEGYYMENACDEIVEDISLLQTYSASESLGPAYPDFTAVDSDRIAMSVYVQFDKKAGAIWPTVRQGRGRSKDMELSPSSSPNFMGVFANAPTTAGHQSSALQAVPSPTSSSPNFTGMHATGAEEQSSTGRGELNRKGKRRQ</sequence>
<protein>
    <submittedName>
        <fullName evidence="2">Uncharacterized protein</fullName>
    </submittedName>
</protein>
<dbReference type="OrthoDB" id="5387995at2759"/>
<accession>A0A6A5ULS6</accession>
<dbReference type="EMBL" id="ML976758">
    <property type="protein sequence ID" value="KAF1965644.1"/>
    <property type="molecule type" value="Genomic_DNA"/>
</dbReference>
<dbReference type="AlphaFoldDB" id="A0A6A5ULS6"/>
<feature type="compositionally biased region" description="Polar residues" evidence="1">
    <location>
        <begin position="449"/>
        <end position="469"/>
    </location>
</feature>
<proteinExistence type="predicted"/>
<feature type="region of interest" description="Disordered" evidence="1">
    <location>
        <begin position="240"/>
        <end position="297"/>
    </location>
</feature>
<dbReference type="Proteomes" id="UP000800036">
    <property type="component" value="Unassembled WGS sequence"/>
</dbReference>
<evidence type="ECO:0000313" key="3">
    <source>
        <dbReference type="Proteomes" id="UP000800036"/>
    </source>
</evidence>
<feature type="compositionally biased region" description="Polar residues" evidence="1">
    <location>
        <begin position="30"/>
        <end position="41"/>
    </location>
</feature>
<feature type="region of interest" description="Disordered" evidence="1">
    <location>
        <begin position="313"/>
        <end position="334"/>
    </location>
</feature>
<feature type="region of interest" description="Disordered" evidence="1">
    <location>
        <begin position="1"/>
        <end position="94"/>
    </location>
</feature>
<gene>
    <name evidence="2" type="ORF">BU23DRAFT_574691</name>
</gene>
<keyword evidence="3" id="KW-1185">Reference proteome</keyword>
<name>A0A6A5ULS6_9PLEO</name>
<organism evidence="2 3">
    <name type="scientific">Bimuria novae-zelandiae CBS 107.79</name>
    <dbReference type="NCBI Taxonomy" id="1447943"/>
    <lineage>
        <taxon>Eukaryota</taxon>
        <taxon>Fungi</taxon>
        <taxon>Dikarya</taxon>
        <taxon>Ascomycota</taxon>
        <taxon>Pezizomycotina</taxon>
        <taxon>Dothideomycetes</taxon>
        <taxon>Pleosporomycetidae</taxon>
        <taxon>Pleosporales</taxon>
        <taxon>Massarineae</taxon>
        <taxon>Didymosphaeriaceae</taxon>
        <taxon>Bimuria</taxon>
    </lineage>
</organism>
<evidence type="ECO:0000256" key="1">
    <source>
        <dbReference type="SAM" id="MobiDB-lite"/>
    </source>
</evidence>
<evidence type="ECO:0000313" key="2">
    <source>
        <dbReference type="EMBL" id="KAF1965644.1"/>
    </source>
</evidence>